<comment type="caution">
    <text evidence="7">The sequence shown here is derived from an EMBL/GenBank/DDBJ whole genome shotgun (WGS) entry which is preliminary data.</text>
</comment>
<keyword evidence="8" id="KW-1185">Reference proteome</keyword>
<accession>A0ABD3PG23</accession>
<comment type="similarity">
    <text evidence="5">Belongs to the class I-like SAM-binding methyltransferase superfamily. RsmB/NOP family.</text>
</comment>
<feature type="binding site" evidence="5">
    <location>
        <position position="343"/>
    </location>
    <ligand>
        <name>S-adenosyl-L-methionine</name>
        <dbReference type="ChEBI" id="CHEBI:59789"/>
    </ligand>
</feature>
<feature type="binding site" evidence="5">
    <location>
        <position position="325"/>
    </location>
    <ligand>
        <name>S-adenosyl-L-methionine</name>
        <dbReference type="ChEBI" id="CHEBI:59789"/>
    </ligand>
</feature>
<evidence type="ECO:0000256" key="3">
    <source>
        <dbReference type="ARBA" id="ARBA00022691"/>
    </source>
</evidence>
<dbReference type="Proteomes" id="UP001516023">
    <property type="component" value="Unassembled WGS sequence"/>
</dbReference>
<dbReference type="InterPro" id="IPR023267">
    <property type="entry name" value="RCMT"/>
</dbReference>
<keyword evidence="4 5" id="KW-0694">RNA-binding</keyword>
<feature type="active site" description="Nucleophile" evidence="5">
    <location>
        <position position="407"/>
    </location>
</feature>
<sequence length="664" mass="74711">MVPGVVHLNGKCCKVGRTVLNPGDLVSMKLEPTGLLTESSVDEQRELIAWYGSAAVAIKLEEEGKNISERKRDVGKRKGRMMPALDQTEVDFNKRSKSNEHNVSVHPEVRTLPPFLLYYRQKLRMLWKPDIHEAAMSKALPLTIRVLKPTDRLEKELRSFGFRKVMARDLSLELCDRNDSTIRTMLDAAAAHELFTNAWIMEDEMRYQNDIVNRRELGVFLSYARISGEILQQELNSMLPVSILAAFLKKQNVWHKQSNLRFLDLCAAPGSKTCQLLTTLNNLLETSDFTVVANELMSHRASRTRSRCCFQGNKTLSHLIVTAGDGRQYTNMGKHYFDFVLCDVPCSGDGTIRKSPEKLGKWTTKSAEKNKQLQKELLKVGLDLLKPTNVSDDDDAKGGGVLLYSTCSLNPVENDDVILEVLKEMNESSQYSYEILSLADISTSRNESRQQKGNFLRVLPAASHGGFFVAALAKTLINSDMDEDLNDNPIRREDKDDLIWAYNNITTKETVAFAISPCTRQCCIDLSKLRDIQLVGCGVPFLYKSDKSVEYILQEGCSCLDSEKMNDVVPSFSVTQAELKTYFKGDLGHSIVPFSSMHEASNDIQSDISCIVQLSSYNSTGKHTKLLLPGKILRADRSRDQVTVEITARPQILKRAFANIDMKR</sequence>
<keyword evidence="1 5" id="KW-0489">Methyltransferase</keyword>
<feature type="binding site" evidence="5">
    <location>
        <position position="295"/>
    </location>
    <ligand>
        <name>S-adenosyl-L-methionine</name>
        <dbReference type="ChEBI" id="CHEBI:59789"/>
    </ligand>
</feature>
<dbReference type="GO" id="GO:0008168">
    <property type="term" value="F:methyltransferase activity"/>
    <property type="evidence" value="ECO:0007669"/>
    <property type="project" value="UniProtKB-KW"/>
</dbReference>
<organism evidence="7 8">
    <name type="scientific">Cyclotella cryptica</name>
    <dbReference type="NCBI Taxonomy" id="29204"/>
    <lineage>
        <taxon>Eukaryota</taxon>
        <taxon>Sar</taxon>
        <taxon>Stramenopiles</taxon>
        <taxon>Ochrophyta</taxon>
        <taxon>Bacillariophyta</taxon>
        <taxon>Coscinodiscophyceae</taxon>
        <taxon>Thalassiosirophycidae</taxon>
        <taxon>Stephanodiscales</taxon>
        <taxon>Stephanodiscaceae</taxon>
        <taxon>Cyclotella</taxon>
    </lineage>
</organism>
<evidence type="ECO:0000256" key="5">
    <source>
        <dbReference type="PROSITE-ProRule" id="PRU01023"/>
    </source>
</evidence>
<dbReference type="Pfam" id="PF01189">
    <property type="entry name" value="Methyltr_RsmB-F"/>
    <property type="match status" value="1"/>
</dbReference>
<evidence type="ECO:0000256" key="1">
    <source>
        <dbReference type="ARBA" id="ARBA00022603"/>
    </source>
</evidence>
<dbReference type="GO" id="GO:0003723">
    <property type="term" value="F:RNA binding"/>
    <property type="evidence" value="ECO:0007669"/>
    <property type="project" value="UniProtKB-UniRule"/>
</dbReference>
<dbReference type="SUPFAM" id="SSF53335">
    <property type="entry name" value="S-adenosyl-L-methionine-dependent methyltransferases"/>
    <property type="match status" value="1"/>
</dbReference>
<evidence type="ECO:0000313" key="7">
    <source>
        <dbReference type="EMBL" id="KAL3787075.1"/>
    </source>
</evidence>
<feature type="domain" description="SAM-dependent MTase RsmB/NOP-type" evidence="6">
    <location>
        <begin position="132"/>
        <end position="475"/>
    </location>
</feature>
<evidence type="ECO:0000259" key="6">
    <source>
        <dbReference type="PROSITE" id="PS51686"/>
    </source>
</evidence>
<evidence type="ECO:0000256" key="2">
    <source>
        <dbReference type="ARBA" id="ARBA00022679"/>
    </source>
</evidence>
<proteinExistence type="inferred from homology"/>
<feature type="binding site" evidence="5">
    <location>
        <begin position="266"/>
        <end position="272"/>
    </location>
    <ligand>
        <name>S-adenosyl-L-methionine</name>
        <dbReference type="ChEBI" id="CHEBI:59789"/>
    </ligand>
</feature>
<dbReference type="PANTHER" id="PTHR22808:SF1">
    <property type="entry name" value="RNA CYTOSINE-C(5)-METHYLTRANSFERASE NSUN2-RELATED"/>
    <property type="match status" value="1"/>
</dbReference>
<dbReference type="PROSITE" id="PS51686">
    <property type="entry name" value="SAM_MT_RSMB_NOP"/>
    <property type="match status" value="1"/>
</dbReference>
<keyword evidence="2 5" id="KW-0808">Transferase</keyword>
<evidence type="ECO:0000256" key="4">
    <source>
        <dbReference type="ARBA" id="ARBA00022884"/>
    </source>
</evidence>
<dbReference type="GO" id="GO:0032259">
    <property type="term" value="P:methylation"/>
    <property type="evidence" value="ECO:0007669"/>
    <property type="project" value="UniProtKB-KW"/>
</dbReference>
<dbReference type="PANTHER" id="PTHR22808">
    <property type="entry name" value="NCL1 YEAST -RELATED NOL1/NOP2/FMU SUN DOMAIN-CONTAINING"/>
    <property type="match status" value="1"/>
</dbReference>
<dbReference type="InterPro" id="IPR001678">
    <property type="entry name" value="MeTrfase_RsmB-F_NOP2_dom"/>
</dbReference>
<dbReference type="InterPro" id="IPR049560">
    <property type="entry name" value="MeTrfase_RsmB-F_NOP2_cat"/>
</dbReference>
<name>A0ABD3PG23_9STRA</name>
<keyword evidence="3 5" id="KW-0949">S-adenosyl-L-methionine</keyword>
<dbReference type="PRINTS" id="PR02008">
    <property type="entry name" value="RCMTFAMILY"/>
</dbReference>
<dbReference type="AlphaFoldDB" id="A0ABD3PG23"/>
<dbReference type="EMBL" id="JABMIG020000182">
    <property type="protein sequence ID" value="KAL3787075.1"/>
    <property type="molecule type" value="Genomic_DNA"/>
</dbReference>
<dbReference type="Gene3D" id="3.40.50.150">
    <property type="entry name" value="Vaccinia Virus protein VP39"/>
    <property type="match status" value="1"/>
</dbReference>
<dbReference type="InterPro" id="IPR029063">
    <property type="entry name" value="SAM-dependent_MTases_sf"/>
</dbReference>
<gene>
    <name evidence="7" type="ORF">HJC23_011759</name>
</gene>
<reference evidence="7 8" key="1">
    <citation type="journal article" date="2020" name="G3 (Bethesda)">
        <title>Improved Reference Genome for Cyclotella cryptica CCMP332, a Model for Cell Wall Morphogenesis, Salinity Adaptation, and Lipid Production in Diatoms (Bacillariophyta).</title>
        <authorList>
            <person name="Roberts W.R."/>
            <person name="Downey K.M."/>
            <person name="Ruck E.C."/>
            <person name="Traller J.C."/>
            <person name="Alverson A.J."/>
        </authorList>
    </citation>
    <scope>NUCLEOTIDE SEQUENCE [LARGE SCALE GENOMIC DNA]</scope>
    <source>
        <strain evidence="7 8">CCMP332</strain>
    </source>
</reference>
<evidence type="ECO:0000313" key="8">
    <source>
        <dbReference type="Proteomes" id="UP001516023"/>
    </source>
</evidence>
<protein>
    <recommendedName>
        <fullName evidence="6">SAM-dependent MTase RsmB/NOP-type domain-containing protein</fullName>
    </recommendedName>
</protein>